<accession>A0A014Q9B3</accession>
<dbReference type="RefSeq" id="WP_042413947.1">
    <property type="nucleotide sequence ID" value="NZ_JBOK01000013.1"/>
</dbReference>
<keyword evidence="3 5" id="KW-1133">Transmembrane helix</keyword>
<dbReference type="Pfam" id="PF04172">
    <property type="entry name" value="LrgB"/>
    <property type="match status" value="1"/>
</dbReference>
<dbReference type="GeneID" id="74939200"/>
<dbReference type="PATRIC" id="fig|1457173.3.peg.2415"/>
<evidence type="ECO:0000313" key="7">
    <source>
        <dbReference type="Proteomes" id="UP000020766"/>
    </source>
</evidence>
<keyword evidence="7" id="KW-1185">Reference proteome</keyword>
<keyword evidence="2 5" id="KW-0812">Transmembrane</keyword>
<comment type="subcellular location">
    <subcellularLocation>
        <location evidence="1">Membrane</location>
        <topology evidence="1">Multi-pass membrane protein</topology>
    </subcellularLocation>
</comment>
<comment type="caution">
    <text evidence="6">The sequence shown here is derived from an EMBL/GenBank/DDBJ whole genome shotgun (WGS) entry which is preliminary data.</text>
</comment>
<evidence type="ECO:0000313" key="6">
    <source>
        <dbReference type="EMBL" id="EXU79767.1"/>
    </source>
</evidence>
<gene>
    <name evidence="6" type="ORF">AX13_03735</name>
</gene>
<proteinExistence type="predicted"/>
<dbReference type="AlphaFoldDB" id="A0A014Q9B3"/>
<feature type="transmembrane region" description="Helical" evidence="5">
    <location>
        <begin position="211"/>
        <end position="237"/>
    </location>
</feature>
<evidence type="ECO:0000256" key="3">
    <source>
        <dbReference type="ARBA" id="ARBA00022989"/>
    </source>
</evidence>
<feature type="transmembrane region" description="Helical" evidence="5">
    <location>
        <begin position="97"/>
        <end position="124"/>
    </location>
</feature>
<feature type="transmembrane region" description="Helical" evidence="5">
    <location>
        <begin position="187"/>
        <end position="205"/>
    </location>
</feature>
<sequence>MNAWNDIVQGLQGSALPWLVLTMGVYLAALALYKRSGCHPLLIPVFTAVVVIVSLLLLTGTPYATYREGVQWLSLLVGPATVALAVPLYAQRQRIRALWLPITVALVVGCVVALVSAMGIAWALGGSWETVVSLAPKSATIPIALPMAERFGGLPSLAAVAVAVTGISGTMLAPWLGRLLRTQDPAVNGFALGLTAHAIGTARGLQVNPTAGAFAALAMGLNGVLTALLMPLCVAVFQRLP</sequence>
<reference evidence="6 7" key="1">
    <citation type="submission" date="2014-01" db="EMBL/GenBank/DDBJ databases">
        <title>Interspecies Systems Biology Uncovers Metabolites Affecting C. elegans Gene Expression and Life History Traits.</title>
        <authorList>
            <person name="Watson E."/>
            <person name="Macneil L.T."/>
            <person name="Ritter A.D."/>
            <person name="Yilmaz L.S."/>
            <person name="Rosebrock A.P."/>
            <person name="Caudy A.A."/>
            <person name="Walhout A.J."/>
        </authorList>
    </citation>
    <scope>NUCLEOTIDE SEQUENCE [LARGE SCALE GENOMIC DNA]</scope>
    <source>
        <strain evidence="6 7">DA1877</strain>
    </source>
</reference>
<dbReference type="PANTHER" id="PTHR30249:SF0">
    <property type="entry name" value="PLASTIDAL GLYCOLATE_GLYCERATE TRANSLOCATOR 1, CHLOROPLASTIC"/>
    <property type="match status" value="1"/>
</dbReference>
<dbReference type="PANTHER" id="PTHR30249">
    <property type="entry name" value="PUTATIVE SEROTONIN TRANSPORTER"/>
    <property type="match status" value="1"/>
</dbReference>
<name>A0A014Q9B3_9BURK</name>
<dbReference type="STRING" id="225991.MA05_13575"/>
<feature type="transmembrane region" description="Helical" evidence="5">
    <location>
        <begin position="70"/>
        <end position="90"/>
    </location>
</feature>
<organism evidence="6 7">
    <name type="scientific">Comamonas aquatica DA1877</name>
    <dbReference type="NCBI Taxonomy" id="1457173"/>
    <lineage>
        <taxon>Bacteria</taxon>
        <taxon>Pseudomonadati</taxon>
        <taxon>Pseudomonadota</taxon>
        <taxon>Betaproteobacteria</taxon>
        <taxon>Burkholderiales</taxon>
        <taxon>Comamonadaceae</taxon>
        <taxon>Comamonas</taxon>
    </lineage>
</organism>
<feature type="transmembrane region" description="Helical" evidence="5">
    <location>
        <begin position="154"/>
        <end position="175"/>
    </location>
</feature>
<protein>
    <submittedName>
        <fullName evidence="6">Membrane protein</fullName>
    </submittedName>
</protein>
<evidence type="ECO:0000256" key="1">
    <source>
        <dbReference type="ARBA" id="ARBA00004141"/>
    </source>
</evidence>
<evidence type="ECO:0000256" key="5">
    <source>
        <dbReference type="SAM" id="Phobius"/>
    </source>
</evidence>
<feature type="transmembrane region" description="Helical" evidence="5">
    <location>
        <begin position="40"/>
        <end position="58"/>
    </location>
</feature>
<evidence type="ECO:0000256" key="2">
    <source>
        <dbReference type="ARBA" id="ARBA00022692"/>
    </source>
</evidence>
<evidence type="ECO:0000256" key="4">
    <source>
        <dbReference type="ARBA" id="ARBA00023136"/>
    </source>
</evidence>
<dbReference type="GO" id="GO:0016020">
    <property type="term" value="C:membrane"/>
    <property type="evidence" value="ECO:0007669"/>
    <property type="project" value="UniProtKB-SubCell"/>
</dbReference>
<keyword evidence="4 5" id="KW-0472">Membrane</keyword>
<dbReference type="InterPro" id="IPR007300">
    <property type="entry name" value="CidB/LrgB"/>
</dbReference>
<dbReference type="Proteomes" id="UP000020766">
    <property type="component" value="Unassembled WGS sequence"/>
</dbReference>
<feature type="transmembrane region" description="Helical" evidence="5">
    <location>
        <begin position="15"/>
        <end position="33"/>
    </location>
</feature>
<dbReference type="EMBL" id="JBOK01000013">
    <property type="protein sequence ID" value="EXU79767.1"/>
    <property type="molecule type" value="Genomic_DNA"/>
</dbReference>